<comment type="caution">
    <text evidence="14">The sequence shown here is derived from an EMBL/GenBank/DDBJ whole genome shotgun (WGS) entry which is preliminary data.</text>
</comment>
<feature type="transmembrane region" description="Helical" evidence="10">
    <location>
        <begin position="212"/>
        <end position="234"/>
    </location>
</feature>
<dbReference type="PANTHER" id="PTHR32468:SF175">
    <property type="entry name" value="CATION_H+ EXCHANGER 3"/>
    <property type="match status" value="1"/>
</dbReference>
<keyword evidence="15" id="KW-1185">Reference proteome</keyword>
<dbReference type="GO" id="GO:0015297">
    <property type="term" value="F:antiporter activity"/>
    <property type="evidence" value="ECO:0007669"/>
    <property type="project" value="InterPro"/>
</dbReference>
<feature type="transmembrane region" description="Helical" evidence="10">
    <location>
        <begin position="72"/>
        <end position="92"/>
    </location>
</feature>
<accession>A0AAP0R0R1</accession>
<evidence type="ECO:0000313" key="14">
    <source>
        <dbReference type="EMBL" id="KAK9229949.1"/>
    </source>
</evidence>
<evidence type="ECO:0000256" key="6">
    <source>
        <dbReference type="ARBA" id="ARBA00022989"/>
    </source>
</evidence>
<feature type="domain" description="Cation/H(+) antiporter central" evidence="12">
    <location>
        <begin position="323"/>
        <end position="409"/>
    </location>
</feature>
<dbReference type="InterPro" id="IPR006153">
    <property type="entry name" value="Cation/H_exchanger_TM"/>
</dbReference>
<feature type="transmembrane region" description="Helical" evidence="10">
    <location>
        <begin position="14"/>
        <end position="34"/>
    </location>
</feature>
<sequence>MSNSQELNRTDNNYISNNLMVVIFLSTRAIYFLLRPFHQTTVMAQILGGAIIGPSILGDDTSTLFPMRSRHILRTFAEFGMILHIFVLGVQIDLGLIKHIRRRAVAIGFFGCLIPLIFGMSSFRLIQQQKTRFDVESATGIAASVAANSMTSLVVVTSVLKELNMLNSELGRLASSAAMASCLAFIMCCRGIPEIAMYCMWKDKKTITSQIFALLIANMVIVTSIASAVVGYLYDPSRRYKLDVRRAISKTKQNNLRILVCINKEENMNPIISLLEASNPTRNFPITAFVLQLIELKGSVTAFLKPYHQHTQSVVASSTHLINAFAQLERSYHGNIVVQHFTTIAPYASMHDDVCTLALDKRAVIIIVPFHKQWGVNCLVESSELPIRALNGNILDKAPCSVGVLVQRGKIKSIRPTFDFQLSYHIVMLFVGGADDREALAYSRLMVEHPNISLTVVWFVSSDPDTSSGIETTDDRDLDNHAFDEFKDSVVTKKITLRVEIVKDGIGTTRVIQTLTENFDLFIVGKNHDPCSKVTLGLSEWIEYPELGIIGDTLVNSSEEFSVLVVQQQPQEIRHKSKAFTKS</sequence>
<evidence type="ECO:0000256" key="1">
    <source>
        <dbReference type="ARBA" id="ARBA00004141"/>
    </source>
</evidence>
<keyword evidence="7" id="KW-0406">Ion transport</keyword>
<evidence type="ECO:0000256" key="8">
    <source>
        <dbReference type="ARBA" id="ARBA00023136"/>
    </source>
</evidence>
<dbReference type="GO" id="GO:1902600">
    <property type="term" value="P:proton transmembrane transport"/>
    <property type="evidence" value="ECO:0007669"/>
    <property type="project" value="InterPro"/>
</dbReference>
<dbReference type="Proteomes" id="UP001428341">
    <property type="component" value="Unassembled WGS sequence"/>
</dbReference>
<dbReference type="Pfam" id="PF23259">
    <property type="entry name" value="CHX17_C"/>
    <property type="match status" value="1"/>
</dbReference>
<evidence type="ECO:0000256" key="3">
    <source>
        <dbReference type="ARBA" id="ARBA00022538"/>
    </source>
</evidence>
<comment type="subcellular location">
    <subcellularLocation>
        <location evidence="1">Membrane</location>
        <topology evidence="1">Multi-pass membrane protein</topology>
    </subcellularLocation>
</comment>
<evidence type="ECO:0000259" key="11">
    <source>
        <dbReference type="Pfam" id="PF00999"/>
    </source>
</evidence>
<evidence type="ECO:0000259" key="13">
    <source>
        <dbReference type="Pfam" id="PF23259"/>
    </source>
</evidence>
<dbReference type="InterPro" id="IPR057290">
    <property type="entry name" value="CHX17_C"/>
</dbReference>
<organism evidence="14 15">
    <name type="scientific">Citrus x changshan-huyou</name>
    <dbReference type="NCBI Taxonomy" id="2935761"/>
    <lineage>
        <taxon>Eukaryota</taxon>
        <taxon>Viridiplantae</taxon>
        <taxon>Streptophyta</taxon>
        <taxon>Embryophyta</taxon>
        <taxon>Tracheophyta</taxon>
        <taxon>Spermatophyta</taxon>
        <taxon>Magnoliopsida</taxon>
        <taxon>eudicotyledons</taxon>
        <taxon>Gunneridae</taxon>
        <taxon>Pentapetalae</taxon>
        <taxon>rosids</taxon>
        <taxon>malvids</taxon>
        <taxon>Sapindales</taxon>
        <taxon>Rutaceae</taxon>
        <taxon>Aurantioideae</taxon>
        <taxon>Citrus</taxon>
    </lineage>
</organism>
<dbReference type="Gene3D" id="1.20.1530.20">
    <property type="match status" value="1"/>
</dbReference>
<proteinExistence type="inferred from homology"/>
<feature type="domain" description="Cation/H+ exchanger transmembrane" evidence="11">
    <location>
        <begin position="29"/>
        <end position="179"/>
    </location>
</feature>
<keyword evidence="8 10" id="KW-0472">Membrane</keyword>
<keyword evidence="2" id="KW-0813">Transport</keyword>
<evidence type="ECO:0000259" key="12">
    <source>
        <dbReference type="Pfam" id="PF23256"/>
    </source>
</evidence>
<evidence type="ECO:0000256" key="2">
    <source>
        <dbReference type="ARBA" id="ARBA00022448"/>
    </source>
</evidence>
<comment type="similarity">
    <text evidence="9">Belongs to the monovalent cation:proton antiporter 2 (CPA2) transporter (TC 2.A.37) family. CHX (TC 2.A.37.4) subfamily.</text>
</comment>
<evidence type="ECO:0000256" key="7">
    <source>
        <dbReference type="ARBA" id="ARBA00023065"/>
    </source>
</evidence>
<feature type="transmembrane region" description="Helical" evidence="10">
    <location>
        <begin position="138"/>
        <end position="160"/>
    </location>
</feature>
<dbReference type="GO" id="GO:0006813">
    <property type="term" value="P:potassium ion transport"/>
    <property type="evidence" value="ECO:0007669"/>
    <property type="project" value="UniProtKB-KW"/>
</dbReference>
<evidence type="ECO:0000256" key="10">
    <source>
        <dbReference type="SAM" id="Phobius"/>
    </source>
</evidence>
<keyword evidence="4 10" id="KW-0812">Transmembrane</keyword>
<dbReference type="Pfam" id="PF23256">
    <property type="entry name" value="CHX17_2nd"/>
    <property type="match status" value="1"/>
</dbReference>
<dbReference type="GO" id="GO:0016020">
    <property type="term" value="C:membrane"/>
    <property type="evidence" value="ECO:0007669"/>
    <property type="project" value="UniProtKB-SubCell"/>
</dbReference>
<evidence type="ECO:0000256" key="5">
    <source>
        <dbReference type="ARBA" id="ARBA00022958"/>
    </source>
</evidence>
<dbReference type="GO" id="GO:0006885">
    <property type="term" value="P:regulation of pH"/>
    <property type="evidence" value="ECO:0007669"/>
    <property type="project" value="TreeGrafter"/>
</dbReference>
<evidence type="ECO:0000313" key="15">
    <source>
        <dbReference type="Proteomes" id="UP001428341"/>
    </source>
</evidence>
<reference evidence="14 15" key="1">
    <citation type="submission" date="2024-05" db="EMBL/GenBank/DDBJ databases">
        <title>Haplotype-resolved chromosome-level genome assembly of Huyou (Citrus changshanensis).</title>
        <authorList>
            <person name="Miao C."/>
            <person name="Chen W."/>
            <person name="Wu Y."/>
            <person name="Wang L."/>
            <person name="Zhao S."/>
            <person name="Grierson D."/>
            <person name="Xu C."/>
            <person name="Chen K."/>
        </authorList>
    </citation>
    <scope>NUCLEOTIDE SEQUENCE [LARGE SCALE GENOMIC DNA]</scope>
    <source>
        <strain evidence="14">01-14</strain>
        <tissue evidence="14">Leaf</tissue>
    </source>
</reference>
<evidence type="ECO:0000256" key="4">
    <source>
        <dbReference type="ARBA" id="ARBA00022692"/>
    </source>
</evidence>
<dbReference type="InterPro" id="IPR057291">
    <property type="entry name" value="CHX17_2nd"/>
</dbReference>
<gene>
    <name evidence="14" type="ORF">WN944_022915</name>
</gene>
<dbReference type="GO" id="GO:0012505">
    <property type="term" value="C:endomembrane system"/>
    <property type="evidence" value="ECO:0007669"/>
    <property type="project" value="TreeGrafter"/>
</dbReference>
<feature type="transmembrane region" description="Helical" evidence="10">
    <location>
        <begin position="172"/>
        <end position="192"/>
    </location>
</feature>
<keyword evidence="5" id="KW-0630">Potassium</keyword>
<dbReference type="InterPro" id="IPR050794">
    <property type="entry name" value="CPA2_transporter"/>
</dbReference>
<protein>
    <recommendedName>
        <fullName evidence="16">Cation/H+ exchanger domain-containing protein</fullName>
    </recommendedName>
</protein>
<keyword evidence="3" id="KW-0633">Potassium transport</keyword>
<dbReference type="AlphaFoldDB" id="A0AAP0R0R1"/>
<dbReference type="PANTHER" id="PTHR32468">
    <property type="entry name" value="CATION/H + ANTIPORTER"/>
    <property type="match status" value="1"/>
</dbReference>
<feature type="transmembrane region" description="Helical" evidence="10">
    <location>
        <begin position="104"/>
        <end position="126"/>
    </location>
</feature>
<evidence type="ECO:0008006" key="16">
    <source>
        <dbReference type="Google" id="ProtNLM"/>
    </source>
</evidence>
<name>A0AAP0R0R1_9ROSI</name>
<dbReference type="EMBL" id="JBCGBO010000001">
    <property type="protein sequence ID" value="KAK9229949.1"/>
    <property type="molecule type" value="Genomic_DNA"/>
</dbReference>
<evidence type="ECO:0000256" key="9">
    <source>
        <dbReference type="ARBA" id="ARBA00038341"/>
    </source>
</evidence>
<keyword evidence="6 10" id="KW-1133">Transmembrane helix</keyword>
<dbReference type="InterPro" id="IPR038770">
    <property type="entry name" value="Na+/solute_symporter_sf"/>
</dbReference>
<dbReference type="Pfam" id="PF00999">
    <property type="entry name" value="Na_H_Exchanger"/>
    <property type="match status" value="1"/>
</dbReference>
<feature type="domain" description="Cation/H(+) antiporter C-terminal" evidence="13">
    <location>
        <begin position="425"/>
        <end position="568"/>
    </location>
</feature>